<name>A0A0G1PBA7_UNCKA</name>
<protein>
    <recommendedName>
        <fullName evidence="4 5">Small ribosomal subunit protein uS2</fullName>
    </recommendedName>
</protein>
<accession>A0A0G1PBA7</accession>
<dbReference type="InterPro" id="IPR023591">
    <property type="entry name" value="Ribosomal_uS2_flav_dom_sf"/>
</dbReference>
<evidence type="ECO:0000256" key="1">
    <source>
        <dbReference type="ARBA" id="ARBA00006242"/>
    </source>
</evidence>
<dbReference type="NCBIfam" id="TIGR01011">
    <property type="entry name" value="rpsB_bact"/>
    <property type="match status" value="1"/>
</dbReference>
<dbReference type="Gene3D" id="1.10.287.610">
    <property type="entry name" value="Helix hairpin bin"/>
    <property type="match status" value="1"/>
</dbReference>
<evidence type="ECO:0000256" key="2">
    <source>
        <dbReference type="ARBA" id="ARBA00022980"/>
    </source>
</evidence>
<dbReference type="GO" id="GO:0022627">
    <property type="term" value="C:cytosolic small ribosomal subunit"/>
    <property type="evidence" value="ECO:0007669"/>
    <property type="project" value="TreeGrafter"/>
</dbReference>
<sequence>MVSCQSESCSIPGKAHAQSLKIHQSKREAQNLRTEVFFVSMTKYKIPKPKELLEAGVHFGHQVRRWNPGMEPYIYTQMKGIHIIDLQRTQECLKIACEFLHETAKQKGQIVFVGTKRQAADIVAGQAKRCGAFFVSERWLGGTITNFPVIKKNIDKLVEFKRKMDAGEFNHYTKKERLLIEREILKLEKSVGGIVGLKGVPAALFVVDVRKEKTAVREAKRRKVPVAALVDTNSSPLDVAFVIPGNDDAIKSISALVGVVADAVESGYNESEKEAVLDAKS</sequence>
<dbReference type="AlphaFoldDB" id="A0A0G1PBA7"/>
<dbReference type="HAMAP" id="MF_00291_B">
    <property type="entry name" value="Ribosomal_uS2_B"/>
    <property type="match status" value="1"/>
</dbReference>
<keyword evidence="3 5" id="KW-0687">Ribonucleoprotein</keyword>
<dbReference type="EMBL" id="LCMF01000027">
    <property type="protein sequence ID" value="KKU30094.1"/>
    <property type="molecule type" value="Genomic_DNA"/>
</dbReference>
<dbReference type="Gene3D" id="3.40.50.10490">
    <property type="entry name" value="Glucose-6-phosphate isomerase like protein, domain 1"/>
    <property type="match status" value="1"/>
</dbReference>
<dbReference type="GO" id="GO:0003735">
    <property type="term" value="F:structural constituent of ribosome"/>
    <property type="evidence" value="ECO:0007669"/>
    <property type="project" value="InterPro"/>
</dbReference>
<evidence type="ECO:0000313" key="8">
    <source>
        <dbReference type="Proteomes" id="UP000034732"/>
    </source>
</evidence>
<dbReference type="InterPro" id="IPR005706">
    <property type="entry name" value="Ribosomal_uS2_bac/mit/plastid"/>
</dbReference>
<gene>
    <name evidence="5" type="primary">rpsB</name>
    <name evidence="7" type="ORF">UX44_C0027G0004</name>
</gene>
<evidence type="ECO:0000256" key="6">
    <source>
        <dbReference type="RuleBase" id="RU003631"/>
    </source>
</evidence>
<comment type="similarity">
    <text evidence="1 5 6">Belongs to the universal ribosomal protein uS2 family.</text>
</comment>
<reference evidence="7 8" key="1">
    <citation type="journal article" date="2015" name="Nature">
        <title>rRNA introns, odd ribosomes, and small enigmatic genomes across a large radiation of phyla.</title>
        <authorList>
            <person name="Brown C.T."/>
            <person name="Hug L.A."/>
            <person name="Thomas B.C."/>
            <person name="Sharon I."/>
            <person name="Castelle C.J."/>
            <person name="Singh A."/>
            <person name="Wilkins M.J."/>
            <person name="Williams K.H."/>
            <person name="Banfield J.F."/>
        </authorList>
    </citation>
    <scope>NUCLEOTIDE SEQUENCE [LARGE SCALE GENOMIC DNA]</scope>
</reference>
<dbReference type="CDD" id="cd01425">
    <property type="entry name" value="RPS2"/>
    <property type="match status" value="1"/>
</dbReference>
<evidence type="ECO:0000256" key="3">
    <source>
        <dbReference type="ARBA" id="ARBA00023274"/>
    </source>
</evidence>
<dbReference type="Proteomes" id="UP000034732">
    <property type="component" value="Unassembled WGS sequence"/>
</dbReference>
<dbReference type="PATRIC" id="fig|1619107.3.peg.448"/>
<keyword evidence="2 5" id="KW-0689">Ribosomal protein</keyword>
<dbReference type="GO" id="GO:0006412">
    <property type="term" value="P:translation"/>
    <property type="evidence" value="ECO:0007669"/>
    <property type="project" value="UniProtKB-UniRule"/>
</dbReference>
<dbReference type="PANTHER" id="PTHR12534">
    <property type="entry name" value="30S RIBOSOMAL PROTEIN S2 PROKARYOTIC AND ORGANELLAR"/>
    <property type="match status" value="1"/>
</dbReference>
<dbReference type="PANTHER" id="PTHR12534:SF0">
    <property type="entry name" value="SMALL RIBOSOMAL SUBUNIT PROTEIN US2M"/>
    <property type="match status" value="1"/>
</dbReference>
<organism evidence="7 8">
    <name type="scientific">candidate division WWE3 bacterium GW2011_GWA1_46_21</name>
    <dbReference type="NCBI Taxonomy" id="1619107"/>
    <lineage>
        <taxon>Bacteria</taxon>
        <taxon>Katanobacteria</taxon>
    </lineage>
</organism>
<evidence type="ECO:0000256" key="5">
    <source>
        <dbReference type="HAMAP-Rule" id="MF_00291"/>
    </source>
</evidence>
<dbReference type="InterPro" id="IPR001865">
    <property type="entry name" value="Ribosomal_uS2"/>
</dbReference>
<evidence type="ECO:0000313" key="7">
    <source>
        <dbReference type="EMBL" id="KKU30094.1"/>
    </source>
</evidence>
<dbReference type="PROSITE" id="PS00963">
    <property type="entry name" value="RIBOSOMAL_S2_2"/>
    <property type="match status" value="1"/>
</dbReference>
<dbReference type="PRINTS" id="PR00395">
    <property type="entry name" value="RIBOSOMALS2"/>
</dbReference>
<evidence type="ECO:0000256" key="4">
    <source>
        <dbReference type="ARBA" id="ARBA00035256"/>
    </source>
</evidence>
<comment type="caution">
    <text evidence="7">The sequence shown here is derived from an EMBL/GenBank/DDBJ whole genome shotgun (WGS) entry which is preliminary data.</text>
</comment>
<proteinExistence type="inferred from homology"/>
<dbReference type="InterPro" id="IPR018130">
    <property type="entry name" value="Ribosomal_uS2_CS"/>
</dbReference>
<dbReference type="Pfam" id="PF00318">
    <property type="entry name" value="Ribosomal_S2"/>
    <property type="match status" value="1"/>
</dbReference>
<dbReference type="SUPFAM" id="SSF52313">
    <property type="entry name" value="Ribosomal protein S2"/>
    <property type="match status" value="1"/>
</dbReference>